<accession>A0ABX0N6Y2</accession>
<name>A0ABX0N6Y2_9BURK</name>
<organism evidence="2 3">
    <name type="scientific">Massilia frigida</name>
    <dbReference type="NCBI Taxonomy" id="2609281"/>
    <lineage>
        <taxon>Bacteria</taxon>
        <taxon>Pseudomonadati</taxon>
        <taxon>Pseudomonadota</taxon>
        <taxon>Betaproteobacteria</taxon>
        <taxon>Burkholderiales</taxon>
        <taxon>Oxalobacteraceae</taxon>
        <taxon>Telluria group</taxon>
        <taxon>Massilia</taxon>
    </lineage>
</organism>
<dbReference type="InterPro" id="IPR025406">
    <property type="entry name" value="DUF4132"/>
</dbReference>
<protein>
    <submittedName>
        <fullName evidence="2">DUF4132 domain-containing protein</fullName>
    </submittedName>
</protein>
<dbReference type="Pfam" id="PF13569">
    <property type="entry name" value="DUF4132"/>
    <property type="match status" value="1"/>
</dbReference>
<feature type="domain" description="DUF4132" evidence="1">
    <location>
        <begin position="87"/>
        <end position="159"/>
    </location>
</feature>
<comment type="caution">
    <text evidence="2">The sequence shown here is derived from an EMBL/GenBank/DDBJ whole genome shotgun (WGS) entry which is preliminary data.</text>
</comment>
<evidence type="ECO:0000313" key="2">
    <source>
        <dbReference type="EMBL" id="NHZ81120.1"/>
    </source>
</evidence>
<reference evidence="2 3" key="1">
    <citation type="submission" date="2019-10" db="EMBL/GenBank/DDBJ databases">
        <title>Taxonomy of Antarctic Massilia spp.: description of Massilia rubra sp. nov., Massilia aquatica sp. nov., Massilia mucilaginosa sp. nov., Massilia frigida sp. nov. isolated from streams, lakes and regoliths.</title>
        <authorList>
            <person name="Holochova P."/>
            <person name="Sedlacek I."/>
            <person name="Kralova S."/>
            <person name="Maslanova I."/>
            <person name="Busse H.-J."/>
            <person name="Stankova E."/>
            <person name="Vrbovska V."/>
            <person name="Kovarovic V."/>
            <person name="Bartak M."/>
            <person name="Svec P."/>
            <person name="Pantucek R."/>
        </authorList>
    </citation>
    <scope>NUCLEOTIDE SEQUENCE [LARGE SCALE GENOMIC DNA]</scope>
    <source>
        <strain evidence="2 3">CCM 8695</strain>
    </source>
</reference>
<proteinExistence type="predicted"/>
<dbReference type="Proteomes" id="UP000621455">
    <property type="component" value="Unassembled WGS sequence"/>
</dbReference>
<evidence type="ECO:0000313" key="3">
    <source>
        <dbReference type="Proteomes" id="UP000621455"/>
    </source>
</evidence>
<dbReference type="EMBL" id="WHJG01000018">
    <property type="protein sequence ID" value="NHZ81120.1"/>
    <property type="molecule type" value="Genomic_DNA"/>
</dbReference>
<evidence type="ECO:0000259" key="1">
    <source>
        <dbReference type="Pfam" id="PF13569"/>
    </source>
</evidence>
<gene>
    <name evidence="2" type="ORF">F2P44_17830</name>
</gene>
<dbReference type="RefSeq" id="WP_167088489.1">
    <property type="nucleotide sequence ID" value="NZ_WHJG01000018.1"/>
</dbReference>
<sequence>MIGSDTALMLLHGIAQKVKFQALQHHAYDKIGEIAAALELSTEELEERLVPDLDLDPQGEMQLDFGSRQFRAGFDEALKPCLRNAQGARLDQLPKPKKTDDAELAAAAVERYKLLKKDARTIAAQRVLRLEQAMCGRRRWTVQAFRYFLAGHPLLRHLVLGRRRGQYRASAWPGRTGLAPRHRQRRRSV</sequence>
<keyword evidence="3" id="KW-1185">Reference proteome</keyword>